<evidence type="ECO:0000256" key="5">
    <source>
        <dbReference type="ARBA" id="ARBA00023242"/>
    </source>
</evidence>
<dbReference type="OrthoDB" id="2193432at2759"/>
<dbReference type="InParanoid" id="A0A162UGY5"/>
<evidence type="ECO:0000256" key="1">
    <source>
        <dbReference type="ARBA" id="ARBA00004123"/>
    </source>
</evidence>
<dbReference type="AlphaFoldDB" id="A0A162UGY5"/>
<dbReference type="PANTHER" id="PTHR12264">
    <property type="entry name" value="TRANSCRIPTION INITIATION FACTOR TFIID SUBUNIT 12"/>
    <property type="match status" value="1"/>
</dbReference>
<proteinExistence type="inferred from homology"/>
<evidence type="ECO:0000259" key="8">
    <source>
        <dbReference type="Pfam" id="PF03847"/>
    </source>
</evidence>
<dbReference type="PANTHER" id="PTHR12264:SF21">
    <property type="entry name" value="TRANSCRIPTION INITIATION FACTOR TFIID SUBUNIT 12"/>
    <property type="match status" value="1"/>
</dbReference>
<comment type="subcellular location">
    <subcellularLocation>
        <location evidence="1">Nucleus</location>
    </subcellularLocation>
</comment>
<dbReference type="InterPro" id="IPR003228">
    <property type="entry name" value="TFIID_TAF12_dom"/>
</dbReference>
<dbReference type="GO" id="GO:0046982">
    <property type="term" value="F:protein heterodimerization activity"/>
    <property type="evidence" value="ECO:0007669"/>
    <property type="project" value="InterPro"/>
</dbReference>
<dbReference type="GO" id="GO:0051123">
    <property type="term" value="P:RNA polymerase II preinitiation complex assembly"/>
    <property type="evidence" value="ECO:0007669"/>
    <property type="project" value="TreeGrafter"/>
</dbReference>
<dbReference type="InterPro" id="IPR037794">
    <property type="entry name" value="TAF12"/>
</dbReference>
<dbReference type="InterPro" id="IPR009072">
    <property type="entry name" value="Histone-fold"/>
</dbReference>
<keyword evidence="5" id="KW-0539">Nucleus</keyword>
<dbReference type="Pfam" id="PF03847">
    <property type="entry name" value="TFIID_20kDa"/>
    <property type="match status" value="1"/>
</dbReference>
<organism evidence="9 10">
    <name type="scientific">Phycomyces blakesleeanus (strain ATCC 8743b / DSM 1359 / FGSC 10004 / NBRC 33097 / NRRL 1555)</name>
    <dbReference type="NCBI Taxonomy" id="763407"/>
    <lineage>
        <taxon>Eukaryota</taxon>
        <taxon>Fungi</taxon>
        <taxon>Fungi incertae sedis</taxon>
        <taxon>Mucoromycota</taxon>
        <taxon>Mucoromycotina</taxon>
        <taxon>Mucoromycetes</taxon>
        <taxon>Mucorales</taxon>
        <taxon>Phycomycetaceae</taxon>
        <taxon>Phycomyces</taxon>
    </lineage>
</organism>
<evidence type="ECO:0000313" key="10">
    <source>
        <dbReference type="Proteomes" id="UP000077315"/>
    </source>
</evidence>
<dbReference type="Proteomes" id="UP000077315">
    <property type="component" value="Unassembled WGS sequence"/>
</dbReference>
<dbReference type="STRING" id="763407.A0A162UGY5"/>
<comment type="similarity">
    <text evidence="2">Belongs to the TAF12 family.</text>
</comment>
<dbReference type="GO" id="GO:0003677">
    <property type="term" value="F:DNA binding"/>
    <property type="evidence" value="ECO:0007669"/>
    <property type="project" value="TreeGrafter"/>
</dbReference>
<evidence type="ECO:0000256" key="3">
    <source>
        <dbReference type="ARBA" id="ARBA00023015"/>
    </source>
</evidence>
<accession>A0A162UGY5</accession>
<dbReference type="FunFam" id="1.10.20.10:FF:000011">
    <property type="entry name" value="Transcription initiation factor TFIID subunit 12"/>
    <property type="match status" value="1"/>
</dbReference>
<evidence type="ECO:0000313" key="9">
    <source>
        <dbReference type="EMBL" id="OAD75133.1"/>
    </source>
</evidence>
<protein>
    <recommendedName>
        <fullName evidence="6">TBP-associated factor 12</fullName>
    </recommendedName>
    <alternativeName>
        <fullName evidence="7">Transcription initiation factor TFIID subunit 12</fullName>
    </alternativeName>
</protein>
<dbReference type="GO" id="GO:0005669">
    <property type="term" value="C:transcription factor TFIID complex"/>
    <property type="evidence" value="ECO:0007669"/>
    <property type="project" value="InterPro"/>
</dbReference>
<dbReference type="GO" id="GO:0000124">
    <property type="term" value="C:SAGA complex"/>
    <property type="evidence" value="ECO:0007669"/>
    <property type="project" value="InterPro"/>
</dbReference>
<dbReference type="RefSeq" id="XP_018293173.1">
    <property type="nucleotide sequence ID" value="XM_018428198.1"/>
</dbReference>
<reference evidence="10" key="1">
    <citation type="submission" date="2015-06" db="EMBL/GenBank/DDBJ databases">
        <title>Expansion of signal transduction pathways in fungi by whole-genome duplication.</title>
        <authorList>
            <consortium name="DOE Joint Genome Institute"/>
            <person name="Corrochano L.M."/>
            <person name="Kuo A."/>
            <person name="Marcet-Houben M."/>
            <person name="Polaino S."/>
            <person name="Salamov A."/>
            <person name="Villalobos J.M."/>
            <person name="Alvarez M.I."/>
            <person name="Avalos J."/>
            <person name="Benito E.P."/>
            <person name="Benoit I."/>
            <person name="Burger G."/>
            <person name="Camino L.P."/>
            <person name="Canovas D."/>
            <person name="Cerda-Olmedo E."/>
            <person name="Cheng J.-F."/>
            <person name="Dominguez A."/>
            <person name="Elias M."/>
            <person name="Eslava A.P."/>
            <person name="Glaser F."/>
            <person name="Grimwood J."/>
            <person name="Gutierrez G."/>
            <person name="Heitman J."/>
            <person name="Henrissat B."/>
            <person name="Iturriaga E.A."/>
            <person name="Lang B.F."/>
            <person name="Lavin J.L."/>
            <person name="Lee S."/>
            <person name="Li W."/>
            <person name="Lindquist E."/>
            <person name="Lopez-Garcia S."/>
            <person name="Luque E.M."/>
            <person name="Marcos A.T."/>
            <person name="Martin J."/>
            <person name="McCluskey K."/>
            <person name="Medina H.R."/>
            <person name="Miralles-Duran A."/>
            <person name="Miyazaki A."/>
            <person name="Munoz-Torres E."/>
            <person name="Oguiza J.A."/>
            <person name="Ohm R."/>
            <person name="Olmedo M."/>
            <person name="Orejas M."/>
            <person name="Ortiz-Castellanos L."/>
            <person name="Pisabarro A.G."/>
            <person name="Rodriguez-Romero J."/>
            <person name="Ruiz-Herrera J."/>
            <person name="Ruiz-Vazquez R."/>
            <person name="Sanz C."/>
            <person name="Schackwitz W."/>
            <person name="Schmutz J."/>
            <person name="Shahriari M."/>
            <person name="Shelest E."/>
            <person name="Silva-Franco F."/>
            <person name="Soanes D."/>
            <person name="Syed K."/>
            <person name="Tagua V.G."/>
            <person name="Talbot N.J."/>
            <person name="Thon M."/>
            <person name="De vries R.P."/>
            <person name="Wiebenga A."/>
            <person name="Yadav J.S."/>
            <person name="Braun E.L."/>
            <person name="Baker S."/>
            <person name="Garre V."/>
            <person name="Horwitz B."/>
            <person name="Torres-Martinez S."/>
            <person name="Idnurm A."/>
            <person name="Herrera-Estrella A."/>
            <person name="Gabaldon T."/>
            <person name="Grigoriev I.V."/>
        </authorList>
    </citation>
    <scope>NUCLEOTIDE SEQUENCE [LARGE SCALE GENOMIC DNA]</scope>
    <source>
        <strain evidence="10">NRRL 1555(-)</strain>
    </source>
</reference>
<evidence type="ECO:0000256" key="2">
    <source>
        <dbReference type="ARBA" id="ARBA00007530"/>
    </source>
</evidence>
<dbReference type="VEuPathDB" id="FungiDB:PHYBLDRAFT_111198"/>
<feature type="domain" description="Transcription initiation factor TFIID subunit 12" evidence="8">
    <location>
        <begin position="10"/>
        <end position="73"/>
    </location>
</feature>
<evidence type="ECO:0000256" key="6">
    <source>
        <dbReference type="ARBA" id="ARBA00075089"/>
    </source>
</evidence>
<sequence length="103" mass="12205">MDSGTRVLAKRKIQELVGQIDPDERLEPEVEDILLEIADEFIESVTSFACRLAKHRKTDTLEVKDLQLHLGRSRRIKIDRKEIFLERILMRDVYTYTFLFVKI</sequence>
<dbReference type="CDD" id="cd07981">
    <property type="entry name" value="HFD_TAF12"/>
    <property type="match status" value="1"/>
</dbReference>
<keyword evidence="3" id="KW-0805">Transcription regulation</keyword>
<evidence type="ECO:0000256" key="7">
    <source>
        <dbReference type="ARBA" id="ARBA00093657"/>
    </source>
</evidence>
<dbReference type="GO" id="GO:0017025">
    <property type="term" value="F:TBP-class protein binding"/>
    <property type="evidence" value="ECO:0007669"/>
    <property type="project" value="TreeGrafter"/>
</dbReference>
<dbReference type="Gene3D" id="1.10.20.10">
    <property type="entry name" value="Histone, subunit A"/>
    <property type="match status" value="1"/>
</dbReference>
<keyword evidence="4" id="KW-0804">Transcription</keyword>
<dbReference type="SUPFAM" id="SSF47113">
    <property type="entry name" value="Histone-fold"/>
    <property type="match status" value="1"/>
</dbReference>
<dbReference type="GeneID" id="28989104"/>
<keyword evidence="10" id="KW-1185">Reference proteome</keyword>
<gene>
    <name evidence="9" type="ORF">PHYBLDRAFT_111198</name>
</gene>
<dbReference type="EMBL" id="KV440978">
    <property type="protein sequence ID" value="OAD75133.1"/>
    <property type="molecule type" value="Genomic_DNA"/>
</dbReference>
<evidence type="ECO:0000256" key="4">
    <source>
        <dbReference type="ARBA" id="ARBA00023163"/>
    </source>
</evidence>
<name>A0A162UGY5_PHYB8</name>